<dbReference type="InterPro" id="IPR003323">
    <property type="entry name" value="OTU_dom"/>
</dbReference>
<evidence type="ECO:0000313" key="3">
    <source>
        <dbReference type="EMBL" id="CAG6779744.1"/>
    </source>
</evidence>
<name>A0A8D9F803_9HEMI</name>
<dbReference type="PANTHER" id="PTHR12419:SF7">
    <property type="entry name" value="OTU DOMAIN-CONTAINING PROTEIN 3"/>
    <property type="match status" value="1"/>
</dbReference>
<feature type="region of interest" description="Disordered" evidence="1">
    <location>
        <begin position="1"/>
        <end position="54"/>
    </location>
</feature>
<sequence length="111" mass="12547">MNSAAMNSYKASESNDVNGSRATPVPASGRRMEVSSTVTTRNPQHTSSTQDQTLTTPYKVRRIVGDGNCLFRSVSLFLHNTQENHMELRSDAVHYIRRHWNDVKDYKECGT</sequence>
<proteinExistence type="predicted"/>
<dbReference type="GO" id="GO:0004843">
    <property type="term" value="F:cysteine-type deubiquitinase activity"/>
    <property type="evidence" value="ECO:0007669"/>
    <property type="project" value="TreeGrafter"/>
</dbReference>
<feature type="compositionally biased region" description="Polar residues" evidence="1">
    <location>
        <begin position="34"/>
        <end position="54"/>
    </location>
</feature>
<feature type="domain" description="OTU" evidence="2">
    <location>
        <begin position="58"/>
        <end position="111"/>
    </location>
</feature>
<reference evidence="3" key="1">
    <citation type="submission" date="2021-05" db="EMBL/GenBank/DDBJ databases">
        <authorList>
            <person name="Alioto T."/>
            <person name="Alioto T."/>
            <person name="Gomez Garrido J."/>
        </authorList>
    </citation>
    <scope>NUCLEOTIDE SEQUENCE</scope>
</reference>
<evidence type="ECO:0000256" key="1">
    <source>
        <dbReference type="SAM" id="MobiDB-lite"/>
    </source>
</evidence>
<dbReference type="InterPro" id="IPR050704">
    <property type="entry name" value="Peptidase_C85-like"/>
</dbReference>
<dbReference type="AlphaFoldDB" id="A0A8D9F803"/>
<dbReference type="SUPFAM" id="SSF54001">
    <property type="entry name" value="Cysteine proteinases"/>
    <property type="match status" value="1"/>
</dbReference>
<dbReference type="GO" id="GO:0016579">
    <property type="term" value="P:protein deubiquitination"/>
    <property type="evidence" value="ECO:0007669"/>
    <property type="project" value="TreeGrafter"/>
</dbReference>
<dbReference type="EMBL" id="HBUF01615344">
    <property type="protein sequence ID" value="CAG6779744.1"/>
    <property type="molecule type" value="Transcribed_RNA"/>
</dbReference>
<protein>
    <recommendedName>
        <fullName evidence="2">OTU domain-containing protein</fullName>
    </recommendedName>
</protein>
<organism evidence="3">
    <name type="scientific">Cacopsylla melanoneura</name>
    <dbReference type="NCBI Taxonomy" id="428564"/>
    <lineage>
        <taxon>Eukaryota</taxon>
        <taxon>Metazoa</taxon>
        <taxon>Ecdysozoa</taxon>
        <taxon>Arthropoda</taxon>
        <taxon>Hexapoda</taxon>
        <taxon>Insecta</taxon>
        <taxon>Pterygota</taxon>
        <taxon>Neoptera</taxon>
        <taxon>Paraneoptera</taxon>
        <taxon>Hemiptera</taxon>
        <taxon>Sternorrhyncha</taxon>
        <taxon>Psylloidea</taxon>
        <taxon>Psyllidae</taxon>
        <taxon>Psyllinae</taxon>
        <taxon>Cacopsylla</taxon>
    </lineage>
</organism>
<dbReference type="Gene3D" id="3.90.70.80">
    <property type="match status" value="1"/>
</dbReference>
<dbReference type="PROSITE" id="PS50802">
    <property type="entry name" value="OTU"/>
    <property type="match status" value="1"/>
</dbReference>
<dbReference type="InterPro" id="IPR038765">
    <property type="entry name" value="Papain-like_cys_pep_sf"/>
</dbReference>
<feature type="compositionally biased region" description="Polar residues" evidence="1">
    <location>
        <begin position="1"/>
        <end position="21"/>
    </location>
</feature>
<evidence type="ECO:0000259" key="2">
    <source>
        <dbReference type="PROSITE" id="PS50802"/>
    </source>
</evidence>
<dbReference type="PANTHER" id="PTHR12419">
    <property type="entry name" value="OTU DOMAIN CONTAINING PROTEIN"/>
    <property type="match status" value="1"/>
</dbReference>
<dbReference type="Pfam" id="PF02338">
    <property type="entry name" value="OTU"/>
    <property type="match status" value="1"/>
</dbReference>
<accession>A0A8D9F803</accession>